<protein>
    <submittedName>
        <fullName evidence="1">Uncharacterized protein</fullName>
    </submittedName>
</protein>
<dbReference type="Proteomes" id="UP000183810">
    <property type="component" value="Chromosome"/>
</dbReference>
<dbReference type="EMBL" id="CP018082">
    <property type="protein sequence ID" value="APE37387.1"/>
    <property type="molecule type" value="Genomic_DNA"/>
</dbReference>
<gene>
    <name evidence="1" type="ORF">BOX37_29540</name>
</gene>
<evidence type="ECO:0000313" key="2">
    <source>
        <dbReference type="Proteomes" id="UP000183810"/>
    </source>
</evidence>
<name>A0A1J0VZA0_9NOCA</name>
<sequence>MNSNSDVRVGVRRLHRQLVHCGRIEEEPMTRLFAGLCTAAIATATIALAAPAQAAPAVVPVAEPVAEFAPETGSSAIYNLLMCHLHTISAEVPCRYT</sequence>
<reference evidence="1" key="1">
    <citation type="submission" date="2016-11" db="EMBL/GenBank/DDBJ databases">
        <authorList>
            <person name="Jaros S."/>
            <person name="Januszkiewicz K."/>
            <person name="Wedrychowicz H."/>
        </authorList>
    </citation>
    <scope>NUCLEOTIDE SEQUENCE [LARGE SCALE GENOMIC DNA]</scope>
    <source>
        <strain evidence="1">Y48</strain>
    </source>
</reference>
<dbReference type="AlphaFoldDB" id="A0A1J0VZA0"/>
<keyword evidence="2" id="KW-1185">Reference proteome</keyword>
<organism evidence="1 2">
    <name type="scientific">Nocardia mangyaensis</name>
    <dbReference type="NCBI Taxonomy" id="2213200"/>
    <lineage>
        <taxon>Bacteria</taxon>
        <taxon>Bacillati</taxon>
        <taxon>Actinomycetota</taxon>
        <taxon>Actinomycetes</taxon>
        <taxon>Mycobacteriales</taxon>
        <taxon>Nocardiaceae</taxon>
        <taxon>Nocardia</taxon>
    </lineage>
</organism>
<evidence type="ECO:0000313" key="1">
    <source>
        <dbReference type="EMBL" id="APE37387.1"/>
    </source>
</evidence>
<accession>A0A1J0VZA0</accession>
<proteinExistence type="predicted"/>
<dbReference type="KEGG" id="nsl:BOX37_29540"/>